<dbReference type="Proteomes" id="UP001561046">
    <property type="component" value="Unassembled WGS sequence"/>
</dbReference>
<evidence type="ECO:0000313" key="3">
    <source>
        <dbReference type="Proteomes" id="UP001561046"/>
    </source>
</evidence>
<keyword evidence="3" id="KW-1185">Reference proteome</keyword>
<evidence type="ECO:0000313" key="2">
    <source>
        <dbReference type="EMBL" id="MEX8193806.1"/>
    </source>
</evidence>
<proteinExistence type="predicted"/>
<organism evidence="2 3">
    <name type="scientific">Comamonas guangdongensis</name>
    <dbReference type="NCBI Taxonomy" id="510515"/>
    <lineage>
        <taxon>Bacteria</taxon>
        <taxon>Pseudomonadati</taxon>
        <taxon>Pseudomonadota</taxon>
        <taxon>Betaproteobacteria</taxon>
        <taxon>Burkholderiales</taxon>
        <taxon>Comamonadaceae</taxon>
        <taxon>Comamonas</taxon>
    </lineage>
</organism>
<dbReference type="InterPro" id="IPR010727">
    <property type="entry name" value="DUF1302"/>
</dbReference>
<name>A0ABV3ZXL2_9BURK</name>
<feature type="chain" id="PRO_5046711491" evidence="1">
    <location>
        <begin position="26"/>
        <end position="520"/>
    </location>
</feature>
<reference evidence="2 3" key="1">
    <citation type="journal article" date="2013" name="Int. J. Syst. Evol. Microbiol.">
        <title>Comamonas guangdongensis sp. nov., isolated from subterranean forest sediment, and emended description of the genus Comamonas.</title>
        <authorList>
            <person name="Zhang J."/>
            <person name="Wang Y."/>
            <person name="Zhou S."/>
            <person name="Wu C."/>
            <person name="He J."/>
            <person name="Li F."/>
        </authorList>
    </citation>
    <scope>NUCLEOTIDE SEQUENCE [LARGE SCALE GENOMIC DNA]</scope>
    <source>
        <strain evidence="2 3">CCTCC AB2011133</strain>
    </source>
</reference>
<keyword evidence="1" id="KW-0732">Signal</keyword>
<comment type="caution">
    <text evidence="2">The sequence shown here is derived from an EMBL/GenBank/DDBJ whole genome shotgun (WGS) entry which is preliminary data.</text>
</comment>
<accession>A0ABV3ZXL2</accession>
<protein>
    <submittedName>
        <fullName evidence="2">DUF1302 domain-containing protein</fullName>
    </submittedName>
</protein>
<feature type="signal peptide" evidence="1">
    <location>
        <begin position="1"/>
        <end position="25"/>
    </location>
</feature>
<sequence length="520" mass="56512">MKHPYIRTSLACAVLLLLSLPAAQAGETVDLGDGLKFDWSLGTTYALGVRTKSPNPLLASDASNFTGNDGNNNFKKGALIANRVSALFESKLAKGDTGMVLTGSTFYDQVYHSRTDYNGSTIPNTPPPYDRFTSTARHMQGGYSRLLDTYAFTTVNLGDAKKLDLRVGRQVVNWGEANYFANISGAQGPFDGAKSDIPGTEVKEAILPEDQISASLQLSPDFTLLGHWQFGFHETILPAVGSFQSTDDLLGPGGSCLGTYSAGVCDGLPRTRDQRPKKTGQWGIGGRYRLTSETEVGLYYLNYNDRSPALIFAPDFSGYNVRYFDNVKMLAGTVSTTFGKVSAYGELSYRQGTPLMVNMRDVPDTPAYVRGNVTQLNVGGFYNVGRTPLAPDMQLLVELSGVKVNSISDGYGFNELFFKTRNSLAFAGTWILGYPGIAEGWDLSIPLSYSHQLRGRSLVGTFGGGQGDRRYSVGATFTKNNNLSLTVAYVGYLGSASLDTKKDRSMVDRDQLSLTVKYMF</sequence>
<dbReference type="EMBL" id="JBFYGN010000014">
    <property type="protein sequence ID" value="MEX8193806.1"/>
    <property type="molecule type" value="Genomic_DNA"/>
</dbReference>
<evidence type="ECO:0000256" key="1">
    <source>
        <dbReference type="SAM" id="SignalP"/>
    </source>
</evidence>
<dbReference type="Pfam" id="PF06980">
    <property type="entry name" value="DUF1302"/>
    <property type="match status" value="1"/>
</dbReference>
<dbReference type="RefSeq" id="WP_369339001.1">
    <property type="nucleotide sequence ID" value="NZ_JBFYGN010000014.1"/>
</dbReference>
<gene>
    <name evidence="2" type="ORF">AB6724_13255</name>
</gene>